<evidence type="ECO:0000313" key="4">
    <source>
        <dbReference type="EMBL" id="KCV72703.1"/>
    </source>
</evidence>
<feature type="region of interest" description="Disordered" evidence="2">
    <location>
        <begin position="571"/>
        <end position="638"/>
    </location>
</feature>
<dbReference type="EMBL" id="KB932201">
    <property type="protein sequence ID" value="KCV72703.1"/>
    <property type="molecule type" value="Genomic_DNA"/>
</dbReference>
<gene>
    <name evidence="4" type="ORF">H696_00282</name>
</gene>
<evidence type="ECO:0000259" key="3">
    <source>
        <dbReference type="Pfam" id="PF03914"/>
    </source>
</evidence>
<dbReference type="InterPro" id="IPR005612">
    <property type="entry name" value="CCAAT-binding_factor"/>
</dbReference>
<dbReference type="AlphaFoldDB" id="A0A058ZFJ9"/>
<dbReference type="Pfam" id="PF03914">
    <property type="entry name" value="CBF"/>
    <property type="match status" value="1"/>
</dbReference>
<protein>
    <recommendedName>
        <fullName evidence="3">CCAAT-binding factor domain-containing protein</fullName>
    </recommendedName>
</protein>
<feature type="non-terminal residue" evidence="4">
    <location>
        <position position="824"/>
    </location>
</feature>
<dbReference type="PANTHER" id="PTHR12048">
    <property type="entry name" value="CCAAT-BINDING FACTOR-RELATED"/>
    <property type="match status" value="1"/>
</dbReference>
<dbReference type="OMA" id="EIWCNDE"/>
<evidence type="ECO:0000256" key="2">
    <source>
        <dbReference type="SAM" id="MobiDB-lite"/>
    </source>
</evidence>
<feature type="compositionally biased region" description="Basic and acidic residues" evidence="2">
    <location>
        <begin position="28"/>
        <end position="41"/>
    </location>
</feature>
<dbReference type="GO" id="GO:0005634">
    <property type="term" value="C:nucleus"/>
    <property type="evidence" value="ECO:0007669"/>
    <property type="project" value="TreeGrafter"/>
</dbReference>
<sequence length="824" mass="92416">MPPPGQRTGRPVAGGFGNKKPGHKAPRKEHTLIKKSDDKPAFRKGGRHGNRQQSAFGDDNQSRASRKIKFFVPMDIPWHMALAEAEADYQAPVSSACMSPEHSLARAEKLLNDQTLAFQDNRLLGVSDQNWISTVLQSGTSADKISALVVLVQESPIMQLRYLRQLVAMSRKMTTREAMAACAALKELFIDTLLPERKLVFFEQRRIFQSTPDLVVLLWHFEDLLKKEYLSFLAGIEQLSHHNQATTRSRMVTFNYELLNLKPEQEQLLLKLLANKLGDSDNKIASKASRQLNLLLNNHPNMKTIVNRHIEEVLFRPNVGDRAQYYCIITMNQTILTARDSDLANHLINIYFTLFKQMMDAHATAEREKFSKRRRAKHFGRKRKAPQSLSESAEDEELDSKMLSALLSGINRALPFSKLDEDVFQGHMNTLFLIVHKGNFNTAVQSLVLIFQVASTRQNDLLDRYYRTLYAVLLDPRLATSSKLAMLMNLVHRSLLADASIDRTAAFIKRLLQVSLSEFWLPGFCCAVLYLVSDLIKRKPQIYLLATAMPADRQEQLQSIQASGSKRAAKKAEAAAAAKKDADADADNTAQAMTETEAEADNKSAEGEAKAETTDEATDAESTHAGAYDPRKRNPSYAGAEHSCLHDLVPLSHHYHPSVSKLATQLLRGQALTMPTAAADASAPDAVVQTLSVGDSVHEHSLIRFLDRFVYRNPKAIKDEDGLRLRGSDSIMQPNRQLYTSNLLPEDFARLAEDDIPEDQLFFYQFFKKKAEQDAKLGAKKPKKPSADDDDDDDDGDLMGEDVDDSVFEDMLKSGLLEDDDDDD</sequence>
<dbReference type="OrthoDB" id="28947at2759"/>
<evidence type="ECO:0000256" key="1">
    <source>
        <dbReference type="ARBA" id="ARBA00007797"/>
    </source>
</evidence>
<feature type="compositionally biased region" description="Acidic residues" evidence="2">
    <location>
        <begin position="788"/>
        <end position="806"/>
    </location>
</feature>
<feature type="region of interest" description="Disordered" evidence="2">
    <location>
        <begin position="370"/>
        <end position="393"/>
    </location>
</feature>
<dbReference type="InterPro" id="IPR040155">
    <property type="entry name" value="CEBPZ/Mak21-like"/>
</dbReference>
<feature type="compositionally biased region" description="Basic and acidic residues" evidence="2">
    <location>
        <begin position="600"/>
        <end position="613"/>
    </location>
</feature>
<feature type="compositionally biased region" description="Basic residues" evidence="2">
    <location>
        <begin position="370"/>
        <end position="385"/>
    </location>
</feature>
<dbReference type="STRING" id="691883.A0A058ZFJ9"/>
<dbReference type="eggNOG" id="KOG2038">
    <property type="taxonomic scope" value="Eukaryota"/>
</dbReference>
<feature type="domain" description="CCAAT-binding factor" evidence="3">
    <location>
        <begin position="443"/>
        <end position="663"/>
    </location>
</feature>
<dbReference type="GeneID" id="20525007"/>
<name>A0A058ZFJ9_FONAL</name>
<comment type="similarity">
    <text evidence="1">Belongs to the CBF/MAK21 family.</text>
</comment>
<dbReference type="Proteomes" id="UP000030693">
    <property type="component" value="Unassembled WGS sequence"/>
</dbReference>
<dbReference type="PANTHER" id="PTHR12048:SF0">
    <property type="entry name" value="CCAAT_ENHANCER-BINDING PROTEIN ZETA"/>
    <property type="match status" value="1"/>
</dbReference>
<reference evidence="4" key="1">
    <citation type="submission" date="2013-04" db="EMBL/GenBank/DDBJ databases">
        <title>The Genome Sequence of Fonticula alba ATCC 38817.</title>
        <authorList>
            <consortium name="The Broad Institute Genomics Platform"/>
            <person name="Russ C."/>
            <person name="Cuomo C."/>
            <person name="Burger G."/>
            <person name="Gray M.W."/>
            <person name="Holland P.W.H."/>
            <person name="King N."/>
            <person name="Lang F.B.F."/>
            <person name="Roger A.J."/>
            <person name="Ruiz-Trillo I."/>
            <person name="Brown M."/>
            <person name="Walker B."/>
            <person name="Young S."/>
            <person name="Zeng Q."/>
            <person name="Gargeya S."/>
            <person name="Fitzgerald M."/>
            <person name="Haas B."/>
            <person name="Abouelleil A."/>
            <person name="Allen A.W."/>
            <person name="Alvarado L."/>
            <person name="Arachchi H.M."/>
            <person name="Berlin A.M."/>
            <person name="Chapman S.B."/>
            <person name="Gainer-Dewar J."/>
            <person name="Goldberg J."/>
            <person name="Griggs A."/>
            <person name="Gujja S."/>
            <person name="Hansen M."/>
            <person name="Howarth C."/>
            <person name="Imamovic A."/>
            <person name="Ireland A."/>
            <person name="Larimer J."/>
            <person name="McCowan C."/>
            <person name="Murphy C."/>
            <person name="Pearson M."/>
            <person name="Poon T.W."/>
            <person name="Priest M."/>
            <person name="Roberts A."/>
            <person name="Saif S."/>
            <person name="Shea T."/>
            <person name="Sisk P."/>
            <person name="Sykes S."/>
            <person name="Wortman J."/>
            <person name="Nusbaum C."/>
            <person name="Birren B."/>
        </authorList>
    </citation>
    <scope>NUCLEOTIDE SEQUENCE [LARGE SCALE GENOMIC DNA]</scope>
    <source>
        <strain evidence="4">ATCC 38817</strain>
    </source>
</reference>
<feature type="compositionally biased region" description="Basic and acidic residues" evidence="2">
    <location>
        <begin position="571"/>
        <end position="583"/>
    </location>
</feature>
<evidence type="ECO:0000313" key="5">
    <source>
        <dbReference type="Proteomes" id="UP000030693"/>
    </source>
</evidence>
<feature type="region of interest" description="Disordered" evidence="2">
    <location>
        <begin position="773"/>
        <end position="806"/>
    </location>
</feature>
<accession>A0A058ZFJ9</accession>
<feature type="region of interest" description="Disordered" evidence="2">
    <location>
        <begin position="1"/>
        <end position="61"/>
    </location>
</feature>
<keyword evidence="5" id="KW-1185">Reference proteome</keyword>
<dbReference type="RefSeq" id="XP_009492404.1">
    <property type="nucleotide sequence ID" value="XM_009494129.1"/>
</dbReference>
<organism evidence="4">
    <name type="scientific">Fonticula alba</name>
    <name type="common">Slime mold</name>
    <dbReference type="NCBI Taxonomy" id="691883"/>
    <lineage>
        <taxon>Eukaryota</taxon>
        <taxon>Rotosphaerida</taxon>
        <taxon>Fonticulaceae</taxon>
        <taxon>Fonticula</taxon>
    </lineage>
</organism>
<proteinExistence type="inferred from homology"/>